<reference evidence="1 2" key="1">
    <citation type="journal article" date="1992" name="Lakartidningen">
        <title>[Penicillin V and not amoxicillin is the first choice preparation in acute otitis].</title>
        <authorList>
            <person name="Kamme C."/>
            <person name="Lundgren K."/>
            <person name="Prellner K."/>
        </authorList>
    </citation>
    <scope>NUCLEOTIDE SEQUENCE [LARGE SCALE GENOMIC DNA]</scope>
    <source>
        <strain evidence="1 2">PC5538III-hc</strain>
    </source>
</reference>
<dbReference type="EMBL" id="SAXY01000057">
    <property type="protein sequence ID" value="TXJ39759.1"/>
    <property type="molecule type" value="Genomic_DNA"/>
</dbReference>
<name>A0A5C8ENZ4_BRAPL</name>
<proteinExistence type="predicted"/>
<organism evidence="1 2">
    <name type="scientific">Brachyspira pilosicoli</name>
    <name type="common">Serpulina pilosicoli</name>
    <dbReference type="NCBI Taxonomy" id="52584"/>
    <lineage>
        <taxon>Bacteria</taxon>
        <taxon>Pseudomonadati</taxon>
        <taxon>Spirochaetota</taxon>
        <taxon>Spirochaetia</taxon>
        <taxon>Brachyspirales</taxon>
        <taxon>Brachyspiraceae</taxon>
        <taxon>Brachyspira</taxon>
    </lineage>
</organism>
<evidence type="ECO:0000313" key="2">
    <source>
        <dbReference type="Proteomes" id="UP000323176"/>
    </source>
</evidence>
<sequence>MEILNKIQNEVKELDNEILEICKTNKLVDELYTGMQIYFSPLVLNPTIMFLGINTGSGNLKWEGIRAKRFEPLDKIDYMKYRYKFAIQNIKLFESIGRIDLLENAFKTNLYYIGTDKQKDIKKLFTNLYNITGIEYYSKFHNYTKIFTENIKPKILICEGKYVFNTINQIYKIENKNIKKVENSHIISTKLDNMYIIGYNRFRSSIMNRDILSKELKKLINIVEN</sequence>
<comment type="caution">
    <text evidence="1">The sequence shown here is derived from an EMBL/GenBank/DDBJ whole genome shotgun (WGS) entry which is preliminary data.</text>
</comment>
<dbReference type="Proteomes" id="UP000323176">
    <property type="component" value="Unassembled WGS sequence"/>
</dbReference>
<gene>
    <name evidence="1" type="ORF">EPJ72_09455</name>
</gene>
<dbReference type="AlphaFoldDB" id="A0A5C8ENZ4"/>
<dbReference type="OrthoDB" id="1123166at2"/>
<evidence type="ECO:0000313" key="1">
    <source>
        <dbReference type="EMBL" id="TXJ39759.1"/>
    </source>
</evidence>
<protein>
    <submittedName>
        <fullName evidence="1">Uncharacterized protein</fullName>
    </submittedName>
</protein>
<accession>A0A5C8ENZ4</accession>